<dbReference type="Pfam" id="PF21028">
    <property type="entry name" value="DUF1285_C"/>
    <property type="match status" value="1"/>
</dbReference>
<dbReference type="InterPro" id="IPR048341">
    <property type="entry name" value="DUF1285_N"/>
</dbReference>
<dbReference type="STRING" id="1117647.M5M_02025"/>
<reference evidence="3 4" key="1">
    <citation type="journal article" date="2013" name="Genome Announc.">
        <title>Complete genome sequence of Simiduia agarivorans SA1(T), a marine bacterium able to degrade a variety of polysaccharides.</title>
        <authorList>
            <person name="Lin S.Y."/>
            <person name="Shieh W.Y."/>
            <person name="Chen J.S."/>
            <person name="Tang S.L."/>
        </authorList>
    </citation>
    <scope>NUCLEOTIDE SEQUENCE [LARGE SCALE GENOMIC DNA]</scope>
    <source>
        <strain evidence="4">DSM 21679 / JCM 13881 / BCRC 17597 / SA1</strain>
    </source>
</reference>
<evidence type="ECO:0000313" key="3">
    <source>
        <dbReference type="EMBL" id="AFU97624.1"/>
    </source>
</evidence>
<organism evidence="3 4">
    <name type="scientific">Simiduia agarivorans (strain DSM 21679 / JCM 13881 / BCRC 17597 / SA1)</name>
    <dbReference type="NCBI Taxonomy" id="1117647"/>
    <lineage>
        <taxon>Bacteria</taxon>
        <taxon>Pseudomonadati</taxon>
        <taxon>Pseudomonadota</taxon>
        <taxon>Gammaproteobacteria</taxon>
        <taxon>Cellvibrionales</taxon>
        <taxon>Cellvibrionaceae</taxon>
        <taxon>Simiduia</taxon>
    </lineage>
</organism>
<dbReference type="KEGG" id="saga:M5M_02025"/>
<dbReference type="Pfam" id="PF06938">
    <property type="entry name" value="DUF1285_N"/>
    <property type="match status" value="1"/>
</dbReference>
<evidence type="ECO:0000313" key="4">
    <source>
        <dbReference type="Proteomes" id="UP000000466"/>
    </source>
</evidence>
<dbReference type="InterPro" id="IPR048342">
    <property type="entry name" value="DUF1285_C"/>
</dbReference>
<dbReference type="eggNOG" id="COG3816">
    <property type="taxonomic scope" value="Bacteria"/>
</dbReference>
<dbReference type="InterPro" id="IPR023361">
    <property type="entry name" value="DUF1285_beta_roll_sf"/>
</dbReference>
<evidence type="ECO:0000259" key="1">
    <source>
        <dbReference type="Pfam" id="PF06938"/>
    </source>
</evidence>
<evidence type="ECO:0008006" key="5">
    <source>
        <dbReference type="Google" id="ProtNLM"/>
    </source>
</evidence>
<dbReference type="Proteomes" id="UP000000466">
    <property type="component" value="Chromosome"/>
</dbReference>
<dbReference type="Gene3D" id="3.10.540.10">
    <property type="entry name" value="duf1285 like domain"/>
    <property type="match status" value="1"/>
</dbReference>
<dbReference type="OrthoDB" id="3078366at2"/>
<name>K4KEY7_SIMAS</name>
<keyword evidence="4" id="KW-1185">Reference proteome</keyword>
<dbReference type="RefSeq" id="WP_015045797.1">
    <property type="nucleotide sequence ID" value="NC_018868.3"/>
</dbReference>
<accession>K4KEY7</accession>
<gene>
    <name evidence="3" type="ordered locus">M5M_02025</name>
</gene>
<dbReference type="AlphaFoldDB" id="K4KEY7"/>
<dbReference type="PIRSF" id="PIRSF029557">
    <property type="entry name" value="UCP029557"/>
    <property type="match status" value="1"/>
</dbReference>
<feature type="domain" description="DUF1285" evidence="1">
    <location>
        <begin position="19"/>
        <end position="85"/>
    </location>
</feature>
<evidence type="ECO:0000259" key="2">
    <source>
        <dbReference type="Pfam" id="PF21028"/>
    </source>
</evidence>
<dbReference type="InterPro" id="IPR010707">
    <property type="entry name" value="DUF1285"/>
</dbReference>
<protein>
    <recommendedName>
        <fullName evidence="5">Proteophosphoglycan</fullName>
    </recommendedName>
</protein>
<dbReference type="Gene3D" id="2.30.270.10">
    <property type="entry name" value="duf1285 protein"/>
    <property type="match status" value="1"/>
</dbReference>
<dbReference type="EMBL" id="CP003746">
    <property type="protein sequence ID" value="AFU97624.1"/>
    <property type="molecule type" value="Genomic_DNA"/>
</dbReference>
<proteinExistence type="predicted"/>
<sequence length="176" mass="20453">MTQSPESLEQQVEAYKKAPPVHKWSPPISGDIDIRIDREGRWFHQGDEIRRRPLVRLFASILWYEQGEYFLVTPVEKWRIQVDEAPLLVIAMRRQGQGQEQSVSFETATGDKLVLDKSHPLVVEHNAKGEPLPKVRVRYELDALIHRNVFYELADLADEHPEMGWGVWSAGEFWPL</sequence>
<dbReference type="HOGENOM" id="CLU_096796_1_0_6"/>
<feature type="domain" description="DUF1285" evidence="2">
    <location>
        <begin position="86"/>
        <end position="176"/>
    </location>
</feature>